<dbReference type="Pfam" id="PF07540">
    <property type="entry name" value="NOC3p"/>
    <property type="match status" value="1"/>
</dbReference>
<evidence type="ECO:0000256" key="3">
    <source>
        <dbReference type="ARBA" id="ARBA00023054"/>
    </source>
</evidence>
<feature type="region of interest" description="Disordered" evidence="8">
    <location>
        <begin position="1"/>
        <end position="42"/>
    </location>
</feature>
<evidence type="ECO:0000256" key="7">
    <source>
        <dbReference type="SAM" id="Coils"/>
    </source>
</evidence>
<dbReference type="InterPro" id="IPR016024">
    <property type="entry name" value="ARM-type_fold"/>
</dbReference>
<evidence type="ECO:0000259" key="10">
    <source>
        <dbReference type="Pfam" id="PF07540"/>
    </source>
</evidence>
<dbReference type="InterPro" id="IPR005612">
    <property type="entry name" value="CCAAT-binding_factor"/>
</dbReference>
<evidence type="ECO:0000256" key="5">
    <source>
        <dbReference type="ARBA" id="ARBA00032701"/>
    </source>
</evidence>
<evidence type="ECO:0000256" key="8">
    <source>
        <dbReference type="SAM" id="MobiDB-lite"/>
    </source>
</evidence>
<evidence type="ECO:0000256" key="1">
    <source>
        <dbReference type="ARBA" id="ARBA00004604"/>
    </source>
</evidence>
<feature type="domain" description="Nucleolar complex-associated protein 3 N-terminal" evidence="10">
    <location>
        <begin position="168"/>
        <end position="262"/>
    </location>
</feature>
<dbReference type="Pfam" id="PF03914">
    <property type="entry name" value="CBF"/>
    <property type="match status" value="1"/>
</dbReference>
<dbReference type="Proteomes" id="UP001159427">
    <property type="component" value="Unassembled WGS sequence"/>
</dbReference>
<dbReference type="PANTHER" id="PTHR14428:SF5">
    <property type="entry name" value="NUCLEOLAR COMPLEX PROTEIN 3 HOMOLOG"/>
    <property type="match status" value="1"/>
</dbReference>
<dbReference type="InterPro" id="IPR016903">
    <property type="entry name" value="Nucleolar_cplx-assoc_3"/>
</dbReference>
<feature type="region of interest" description="Disordered" evidence="8">
    <location>
        <begin position="66"/>
        <end position="89"/>
    </location>
</feature>
<keyword evidence="4" id="KW-0539">Nucleus</keyword>
<feature type="compositionally biased region" description="Acidic residues" evidence="8">
    <location>
        <begin position="27"/>
        <end position="42"/>
    </location>
</feature>
<evidence type="ECO:0000313" key="12">
    <source>
        <dbReference type="Proteomes" id="UP001159427"/>
    </source>
</evidence>
<evidence type="ECO:0000256" key="2">
    <source>
        <dbReference type="ARBA" id="ARBA00007797"/>
    </source>
</evidence>
<reference evidence="11 12" key="1">
    <citation type="submission" date="2022-05" db="EMBL/GenBank/DDBJ databases">
        <authorList>
            <consortium name="Genoscope - CEA"/>
            <person name="William W."/>
        </authorList>
    </citation>
    <scope>NUCLEOTIDE SEQUENCE [LARGE SCALE GENOMIC DNA]</scope>
</reference>
<dbReference type="SUPFAM" id="SSF48371">
    <property type="entry name" value="ARM repeat"/>
    <property type="match status" value="1"/>
</dbReference>
<organism evidence="11 12">
    <name type="scientific">Porites evermanni</name>
    <dbReference type="NCBI Taxonomy" id="104178"/>
    <lineage>
        <taxon>Eukaryota</taxon>
        <taxon>Metazoa</taxon>
        <taxon>Cnidaria</taxon>
        <taxon>Anthozoa</taxon>
        <taxon>Hexacorallia</taxon>
        <taxon>Scleractinia</taxon>
        <taxon>Fungiina</taxon>
        <taxon>Poritidae</taxon>
        <taxon>Porites</taxon>
    </lineage>
</organism>
<name>A0ABN8PMF0_9CNID</name>
<dbReference type="PANTHER" id="PTHR14428">
    <property type="entry name" value="NUCLEOLAR COMPLEX PROTEIN 3"/>
    <property type="match status" value="1"/>
</dbReference>
<feature type="coiled-coil region" evidence="7">
    <location>
        <begin position="414"/>
        <end position="461"/>
    </location>
</feature>
<comment type="similarity">
    <text evidence="2">Belongs to the CBF/MAK21 family.</text>
</comment>
<keyword evidence="3 7" id="KW-0175">Coiled coil</keyword>
<gene>
    <name evidence="11" type="ORF">PEVE_00043948</name>
</gene>
<comment type="subcellular location">
    <subcellularLocation>
        <location evidence="1">Nucleus</location>
        <location evidence="1">Nucleolus</location>
    </subcellularLocation>
</comment>
<comment type="caution">
    <text evidence="11">The sequence shown here is derived from an EMBL/GenBank/DDBJ whole genome shotgun (WGS) entry which is preliminary data.</text>
</comment>
<sequence>MVKGKGSKKGNKADRRASTTALNGTTVDEDVNCGDDNDPLDPEDLEYFQDSDRSFAFLQKVVADVPGSGKKRKRKKIGQEEEADYEKRPRTIQTGEERNERVLLPIKSKDSIIPRTEKIPIIGEHTEQTEPVDLLPETIHQSTESPTLPSTLSMVELFNKRRQKLMQRKLRIAELSNSILENPQECVSELQELCKLCDERDTDVRITTKKLAMVSLLTVFKDIVPGYPIRRLTEKEQGVKLSKEVKKLRDFEEGLLKHYQEYLQILETTVEDYSKNQKATSSNGVLQKNAASESVMLVAVQCMCDLLTSLPHFNFHTNLVAVLVPRMNDKSLDGQVSKLCYNAFVTLFKQDSVGSVSLETVRVISKFVKSKGFRVQPCVLETFLYLRINQLDIQSLKQNNEKKTAVELKIEKNKNRMEKKLKGKMSKKEKKRKREMKKLEKELQETEAVESQQKRAKLQTEILKFVFVTYFRVLKTVGHSPLLSPVLEGLAKFAHLINVDFFSDLMAALHDLLNNKELSLRETLNCVLTAIKILSGQGEALNIDPRGFYNTLYTKLLQVHVGFSSQDVPVVLQCLEEMLKKRRKQVPIQRVAGFVKRLCTVSLQSQTNGTLAFLSYVKSFLQSHTKVQAILDSESMGTGLFRPDVNDPELSNADSTTAWELALLETGHYHPAVRIAAHHVAEGAPSKGQFSTMMRIFFLQSYNVFHISLIPKIMVKFITGIKKAVSFVYSVIHRSPLEFWEQYDSSNMKLNPDMVENAQNRKEVNFKRIKHMKEGDWKSSDIEFSIKAALDFTEASSVEVVFFLPVNAAER</sequence>
<feature type="domain" description="CCAAT-binding factor" evidence="9">
    <location>
        <begin position="524"/>
        <end position="676"/>
    </location>
</feature>
<proteinExistence type="inferred from homology"/>
<keyword evidence="12" id="KW-1185">Reference proteome</keyword>
<dbReference type="EMBL" id="CALNXI010000910">
    <property type="protein sequence ID" value="CAH3146397.1"/>
    <property type="molecule type" value="Genomic_DNA"/>
</dbReference>
<evidence type="ECO:0000259" key="9">
    <source>
        <dbReference type="Pfam" id="PF03914"/>
    </source>
</evidence>
<protein>
    <recommendedName>
        <fullName evidence="6">NOC3-like protein</fullName>
    </recommendedName>
    <alternativeName>
        <fullName evidence="5">Nucleolar complex-associated protein 3-like protein</fullName>
    </alternativeName>
</protein>
<evidence type="ECO:0000256" key="6">
    <source>
        <dbReference type="ARBA" id="ARBA00032937"/>
    </source>
</evidence>
<accession>A0ABN8PMF0</accession>
<dbReference type="InterPro" id="IPR011501">
    <property type="entry name" value="Noc3_N"/>
</dbReference>
<evidence type="ECO:0000313" key="11">
    <source>
        <dbReference type="EMBL" id="CAH3146397.1"/>
    </source>
</evidence>
<feature type="compositionally biased region" description="Basic residues" evidence="8">
    <location>
        <begin position="1"/>
        <end position="10"/>
    </location>
</feature>
<evidence type="ECO:0000256" key="4">
    <source>
        <dbReference type="ARBA" id="ARBA00023242"/>
    </source>
</evidence>